<accession>A0A2K2F820</accession>
<keyword evidence="1" id="KW-0472">Membrane</keyword>
<gene>
    <name evidence="3" type="ORF">CDQ84_16900</name>
</gene>
<dbReference type="Gene3D" id="3.30.450.20">
    <property type="entry name" value="PAS domain"/>
    <property type="match status" value="1"/>
</dbReference>
<dbReference type="KEGG" id="cthd:CDO33_20230"/>
<evidence type="ECO:0000256" key="1">
    <source>
        <dbReference type="SAM" id="Phobius"/>
    </source>
</evidence>
<dbReference type="PANTHER" id="PTHR34220:SF7">
    <property type="entry name" value="SENSOR HISTIDINE KINASE YPDA"/>
    <property type="match status" value="1"/>
</dbReference>
<feature type="transmembrane region" description="Helical" evidence="1">
    <location>
        <begin position="20"/>
        <end position="46"/>
    </location>
</feature>
<evidence type="ECO:0000259" key="2">
    <source>
        <dbReference type="Pfam" id="PF06580"/>
    </source>
</evidence>
<dbReference type="RefSeq" id="WP_103082917.1">
    <property type="nucleotide sequence ID" value="NZ_CP021850.1"/>
</dbReference>
<organism evidence="3 4">
    <name type="scientific">Clostridium thermosuccinogenes</name>
    <dbReference type="NCBI Taxonomy" id="84032"/>
    <lineage>
        <taxon>Bacteria</taxon>
        <taxon>Bacillati</taxon>
        <taxon>Bacillota</taxon>
        <taxon>Clostridia</taxon>
        <taxon>Eubacteriales</taxon>
        <taxon>Clostridiaceae</taxon>
        <taxon>Clostridium</taxon>
    </lineage>
</organism>
<feature type="transmembrane region" description="Helical" evidence="1">
    <location>
        <begin position="310"/>
        <end position="331"/>
    </location>
</feature>
<keyword evidence="4" id="KW-1185">Reference proteome</keyword>
<keyword evidence="1" id="KW-1133">Transmembrane helix</keyword>
<dbReference type="PANTHER" id="PTHR34220">
    <property type="entry name" value="SENSOR HISTIDINE KINASE YPDA"/>
    <property type="match status" value="1"/>
</dbReference>
<sequence length="602" mass="70123">MKNGHRIWDYIRNYKFNSLFIKNFLLILILVVFPLIGTSIGIYIYYGNILKDEIGAAHVNSLSKVKDTMDMVMREIDRLSVRFASDEKVEELIKLNKNEFPDYDTISILQNIIKTISISASDYINSIYVYSDKNKYILSSNRGGTVISYFYDTNWLHEFISQRNIKKHWVSSRRVNDFFAEKYYYFLSSFYLAPLSDPGREGVVLVNLDIDRLKSLFTDENYNQMESIYICDRTGNILFSYDNSQIGMTAESIPELKIALEQENFSDEVREINGVKEVITQVRSQYNDWRYISVTPLNVYESKMRNLVHLMWLMIFIDIATAVVVSFLISVRVFMPIKGIIALLENPESYFQRKKHTQKERFNEFIYIAKNIIKSFDENKHMEEELSRRMDMLKKAQAAALQAQINPHFLYNTLQTINWLAMGLTKDENDVTNVIEALSDILRVSMETENHLIPIGEEIAHAKRYIEIQQIRYKNKFEVIWDVEEDIMNNLIAKITLQPIIENAIYHGIKPKKEKGHIVIQGYAEGDHIVFGILDDGVGMSQNKITALNEELANYYAKDDQHIGIRNINQRIKLIFGEEYGVSLIGREDEGLQVKVIIPKLR</sequence>
<dbReference type="GO" id="GO:0000155">
    <property type="term" value="F:phosphorelay sensor kinase activity"/>
    <property type="evidence" value="ECO:0007669"/>
    <property type="project" value="InterPro"/>
</dbReference>
<proteinExistence type="predicted"/>
<dbReference type="InterPro" id="IPR050640">
    <property type="entry name" value="Bact_2-comp_sensor_kinase"/>
</dbReference>
<keyword evidence="1" id="KW-0812">Transmembrane</keyword>
<dbReference type="InterPro" id="IPR036890">
    <property type="entry name" value="HATPase_C_sf"/>
</dbReference>
<reference evidence="3 4" key="1">
    <citation type="submission" date="2017-06" db="EMBL/GenBank/DDBJ databases">
        <title>Investigating the central metabolism of Clostridium thermosuccinogenes.</title>
        <authorList>
            <person name="Koendjbiharie J.G."/>
            <person name="van Kranenburg R."/>
        </authorList>
    </citation>
    <scope>NUCLEOTIDE SEQUENCE [LARGE SCALE GENOMIC DNA]</scope>
    <source>
        <strain evidence="3 4">DSM 5806</strain>
    </source>
</reference>
<dbReference type="EMBL" id="NIOJ01000064">
    <property type="protein sequence ID" value="PNT95540.1"/>
    <property type="molecule type" value="Genomic_DNA"/>
</dbReference>
<dbReference type="AlphaFoldDB" id="A0A2K2F820"/>
<dbReference type="Pfam" id="PF06580">
    <property type="entry name" value="His_kinase"/>
    <property type="match status" value="1"/>
</dbReference>
<dbReference type="SUPFAM" id="SSF55874">
    <property type="entry name" value="ATPase domain of HSP90 chaperone/DNA topoisomerase II/histidine kinase"/>
    <property type="match status" value="1"/>
</dbReference>
<dbReference type="GO" id="GO:0016020">
    <property type="term" value="C:membrane"/>
    <property type="evidence" value="ECO:0007669"/>
    <property type="project" value="InterPro"/>
</dbReference>
<evidence type="ECO:0000313" key="3">
    <source>
        <dbReference type="EMBL" id="PNT95540.1"/>
    </source>
</evidence>
<dbReference type="OrthoDB" id="9809348at2"/>
<name>A0A2K2F820_9CLOT</name>
<dbReference type="InterPro" id="IPR010559">
    <property type="entry name" value="Sig_transdc_His_kin_internal"/>
</dbReference>
<dbReference type="Gene3D" id="3.30.565.10">
    <property type="entry name" value="Histidine kinase-like ATPase, C-terminal domain"/>
    <property type="match status" value="1"/>
</dbReference>
<evidence type="ECO:0000313" key="4">
    <source>
        <dbReference type="Proteomes" id="UP000236151"/>
    </source>
</evidence>
<dbReference type="Proteomes" id="UP000236151">
    <property type="component" value="Unassembled WGS sequence"/>
</dbReference>
<feature type="domain" description="Signal transduction histidine kinase internal region" evidence="2">
    <location>
        <begin position="396"/>
        <end position="477"/>
    </location>
</feature>
<comment type="caution">
    <text evidence="3">The sequence shown here is derived from an EMBL/GenBank/DDBJ whole genome shotgun (WGS) entry which is preliminary data.</text>
</comment>
<protein>
    <recommendedName>
        <fullName evidence="2">Signal transduction histidine kinase internal region domain-containing protein</fullName>
    </recommendedName>
</protein>